<dbReference type="AlphaFoldDB" id="A0A4C1WDJ5"/>
<name>A0A4C1WDJ5_EUMVA</name>
<sequence length="333" mass="38810">MQQERMNVSEQKRRILKKLMNRFHTQSYSPAKLLCEVVQDPPCARPPRTWPFLYRNVIGPQCPFELQKKLYSGVEESWVINTARQHTWRVYSRTDRYISAMNETGLVCQFRPKLGEFGVYRLNVSGGCSLATEKDPVDIYMRKYLECVCVRSKRGGRPECRHRPRRNNDFESRLRVSWLHSLPWRILPQSFSFSLRDPNLKSSTSARCESRHIVQTINQPTTFVSDQSETDLTAPLHHDCGLHVFALEKSVGYRVEQSLVVNLRINNPRRRQTVNSGTLLFGDAFECARMSWPSRAHANDIAPCRRREPLSAERDPVQLRRQITAFSIDRVME</sequence>
<proteinExistence type="predicted"/>
<gene>
    <name evidence="1" type="ORF">EVAR_96833_1</name>
</gene>
<dbReference type="Proteomes" id="UP000299102">
    <property type="component" value="Unassembled WGS sequence"/>
</dbReference>
<accession>A0A4C1WDJ5</accession>
<evidence type="ECO:0000313" key="1">
    <source>
        <dbReference type="EMBL" id="GBP48244.1"/>
    </source>
</evidence>
<reference evidence="1 2" key="1">
    <citation type="journal article" date="2019" name="Commun. Biol.">
        <title>The bagworm genome reveals a unique fibroin gene that provides high tensile strength.</title>
        <authorList>
            <person name="Kono N."/>
            <person name="Nakamura H."/>
            <person name="Ohtoshi R."/>
            <person name="Tomita M."/>
            <person name="Numata K."/>
            <person name="Arakawa K."/>
        </authorList>
    </citation>
    <scope>NUCLEOTIDE SEQUENCE [LARGE SCALE GENOMIC DNA]</scope>
</reference>
<keyword evidence="2" id="KW-1185">Reference proteome</keyword>
<organism evidence="1 2">
    <name type="scientific">Eumeta variegata</name>
    <name type="common">Bagworm moth</name>
    <name type="synonym">Eumeta japonica</name>
    <dbReference type="NCBI Taxonomy" id="151549"/>
    <lineage>
        <taxon>Eukaryota</taxon>
        <taxon>Metazoa</taxon>
        <taxon>Ecdysozoa</taxon>
        <taxon>Arthropoda</taxon>
        <taxon>Hexapoda</taxon>
        <taxon>Insecta</taxon>
        <taxon>Pterygota</taxon>
        <taxon>Neoptera</taxon>
        <taxon>Endopterygota</taxon>
        <taxon>Lepidoptera</taxon>
        <taxon>Glossata</taxon>
        <taxon>Ditrysia</taxon>
        <taxon>Tineoidea</taxon>
        <taxon>Psychidae</taxon>
        <taxon>Oiketicinae</taxon>
        <taxon>Eumeta</taxon>
    </lineage>
</organism>
<dbReference type="OrthoDB" id="7316911at2759"/>
<dbReference type="EMBL" id="BGZK01000519">
    <property type="protein sequence ID" value="GBP48244.1"/>
    <property type="molecule type" value="Genomic_DNA"/>
</dbReference>
<protein>
    <submittedName>
        <fullName evidence="1">Uncharacterized protein</fullName>
    </submittedName>
</protein>
<comment type="caution">
    <text evidence="1">The sequence shown here is derived from an EMBL/GenBank/DDBJ whole genome shotgun (WGS) entry which is preliminary data.</text>
</comment>
<evidence type="ECO:0000313" key="2">
    <source>
        <dbReference type="Proteomes" id="UP000299102"/>
    </source>
</evidence>